<dbReference type="CDD" id="cd04842">
    <property type="entry name" value="Peptidases_S8_Kp43_protease"/>
    <property type="match status" value="1"/>
</dbReference>
<dbReference type="Pfam" id="PF18962">
    <property type="entry name" value="Por_Secre_tail"/>
    <property type="match status" value="1"/>
</dbReference>
<evidence type="ECO:0000256" key="6">
    <source>
        <dbReference type="PROSITE-ProRule" id="PRU01240"/>
    </source>
</evidence>
<keyword evidence="2" id="KW-0645">Protease</keyword>
<dbReference type="InterPro" id="IPR051048">
    <property type="entry name" value="Peptidase_S8/S53_subtilisin"/>
</dbReference>
<keyword evidence="3 7" id="KW-0732">Signal</keyword>
<keyword evidence="11" id="KW-1185">Reference proteome</keyword>
<dbReference type="InterPro" id="IPR008979">
    <property type="entry name" value="Galactose-bd-like_sf"/>
</dbReference>
<evidence type="ECO:0000256" key="7">
    <source>
        <dbReference type="SAM" id="SignalP"/>
    </source>
</evidence>
<dbReference type="InterPro" id="IPR000209">
    <property type="entry name" value="Peptidase_S8/S53_dom"/>
</dbReference>
<feature type="signal peptide" evidence="7">
    <location>
        <begin position="1"/>
        <end position="20"/>
    </location>
</feature>
<organism evidence="10 11">
    <name type="scientific">Chryseobacterium geocarposphaerae</name>
    <dbReference type="NCBI Taxonomy" id="1416776"/>
    <lineage>
        <taxon>Bacteria</taxon>
        <taxon>Pseudomonadati</taxon>
        <taxon>Bacteroidota</taxon>
        <taxon>Flavobacteriia</taxon>
        <taxon>Flavobacteriales</taxon>
        <taxon>Weeksellaceae</taxon>
        <taxon>Chryseobacterium group</taxon>
        <taxon>Chryseobacterium</taxon>
    </lineage>
</organism>
<evidence type="ECO:0000259" key="9">
    <source>
        <dbReference type="Pfam" id="PF18962"/>
    </source>
</evidence>
<dbReference type="Proteomes" id="UP000228740">
    <property type="component" value="Unassembled WGS sequence"/>
</dbReference>
<sequence>MKNKYYLLLGLLILPTLFSAQTVEERKKIASFSNKSINESLVNELNKEYKAAKIRVENYLHSNPNVKKKNFIGLDNATMIELMDVSPNGDLIYAKTHNQGAAITARANKLYSGGGLGINIQGQNMIAGEWDGGSARFSHQEFLVNGFSKINILDGASGADHATHVAGTIAAQGINPLVRGVAFNSSINSYDWNNDLSEMTTEASTGLLTSNHSYGFGSLSSQWFYGAYDSRARQIDIICSSNPYYLPVFSAGNDRNETTAPGSTQISAKGGYDMIFGHGNAKNIITVAAVNQVTTYTDPSSVVMSSFSSWGPSDDGRIKPDISMKGVSVRSTLNTSDTATGIMSGTSMASPGITGVVLLLQQYYNQLYTGYMKAATAKGLILHTADEAGTDIGPDYSFGWGLVNAEKAAIAIRDKNNTSGSKSIIEELTLQNGGTYTKTITASGSNPLKVSISWTDPASPTWNTGTNDPSTNYLVNDLDVKVVQNSLTFYPWKLQGMSSPFSPATNTGTNNVDNFERVDVDNPVGSYTIIVTHKGTLTGGSQNFSLITTSDTLSTLSTNEVATTNDKKVEFYPNPAKDYIYINEKDADLLINIYDASGKLALTSKLTDNKINVTTLVKGNYIANFITKKGEIKTFKFIKE</sequence>
<dbReference type="InterPro" id="IPR023828">
    <property type="entry name" value="Peptidase_S8_Ser-AS"/>
</dbReference>
<dbReference type="InterPro" id="IPR034058">
    <property type="entry name" value="TagA/B/C/D_pept_dom"/>
</dbReference>
<dbReference type="PANTHER" id="PTHR43399:SF4">
    <property type="entry name" value="CELL WALL-ASSOCIATED PROTEASE"/>
    <property type="match status" value="1"/>
</dbReference>
<proteinExistence type="inferred from homology"/>
<keyword evidence="5" id="KW-0720">Serine protease</keyword>
<evidence type="ECO:0000313" key="10">
    <source>
        <dbReference type="EMBL" id="PJJ64227.1"/>
    </source>
</evidence>
<dbReference type="PANTHER" id="PTHR43399">
    <property type="entry name" value="SUBTILISIN-RELATED"/>
    <property type="match status" value="1"/>
</dbReference>
<evidence type="ECO:0000259" key="8">
    <source>
        <dbReference type="Pfam" id="PF00082"/>
    </source>
</evidence>
<dbReference type="GO" id="GO:0006508">
    <property type="term" value="P:proteolysis"/>
    <property type="evidence" value="ECO:0007669"/>
    <property type="project" value="UniProtKB-KW"/>
</dbReference>
<feature type="domain" description="Secretion system C-terminal sorting" evidence="9">
    <location>
        <begin position="572"/>
        <end position="633"/>
    </location>
</feature>
<protein>
    <submittedName>
        <fullName evidence="10">Putative secreted protein (Por secretion system target)</fullName>
    </submittedName>
</protein>
<dbReference type="PROSITE" id="PS51892">
    <property type="entry name" value="SUBTILASE"/>
    <property type="match status" value="1"/>
</dbReference>
<accession>A0A2M9C1D8</accession>
<evidence type="ECO:0000256" key="2">
    <source>
        <dbReference type="ARBA" id="ARBA00022670"/>
    </source>
</evidence>
<dbReference type="Pfam" id="PF00082">
    <property type="entry name" value="Peptidase_S8"/>
    <property type="match status" value="1"/>
</dbReference>
<keyword evidence="4" id="KW-0378">Hydrolase</keyword>
<dbReference type="SUPFAM" id="SSF52743">
    <property type="entry name" value="Subtilisin-like"/>
    <property type="match status" value="1"/>
</dbReference>
<evidence type="ECO:0000256" key="3">
    <source>
        <dbReference type="ARBA" id="ARBA00022729"/>
    </source>
</evidence>
<comment type="similarity">
    <text evidence="1 6">Belongs to the peptidase S8 family.</text>
</comment>
<dbReference type="InterPro" id="IPR015500">
    <property type="entry name" value="Peptidase_S8_subtilisin-rel"/>
</dbReference>
<dbReference type="InterPro" id="IPR026444">
    <property type="entry name" value="Secre_tail"/>
</dbReference>
<dbReference type="EMBL" id="PGFD01000002">
    <property type="protein sequence ID" value="PJJ64227.1"/>
    <property type="molecule type" value="Genomic_DNA"/>
</dbReference>
<feature type="chain" id="PRO_5014637625" evidence="7">
    <location>
        <begin position="21"/>
        <end position="640"/>
    </location>
</feature>
<reference evidence="10 11" key="1">
    <citation type="submission" date="2017-11" db="EMBL/GenBank/DDBJ databases">
        <title>Genomic Encyclopedia of Archaeal and Bacterial Type Strains, Phase II (KMG-II): From Individual Species to Whole Genera.</title>
        <authorList>
            <person name="Goeker M."/>
        </authorList>
    </citation>
    <scope>NUCLEOTIDE SEQUENCE [LARGE SCALE GENOMIC DNA]</scope>
    <source>
        <strain evidence="10 11">DSM 27617</strain>
    </source>
</reference>
<dbReference type="SUPFAM" id="SSF49785">
    <property type="entry name" value="Galactose-binding domain-like"/>
    <property type="match status" value="1"/>
</dbReference>
<gene>
    <name evidence="10" type="ORF">CLV73_2585</name>
</gene>
<dbReference type="GO" id="GO:0004252">
    <property type="term" value="F:serine-type endopeptidase activity"/>
    <property type="evidence" value="ECO:0007669"/>
    <property type="project" value="InterPro"/>
</dbReference>
<name>A0A2M9C1D8_9FLAO</name>
<dbReference type="Gene3D" id="2.60.120.380">
    <property type="match status" value="1"/>
</dbReference>
<evidence type="ECO:0000256" key="5">
    <source>
        <dbReference type="ARBA" id="ARBA00022825"/>
    </source>
</evidence>
<feature type="domain" description="Peptidase S8/S53" evidence="8">
    <location>
        <begin position="157"/>
        <end position="401"/>
    </location>
</feature>
<dbReference type="PRINTS" id="PR00723">
    <property type="entry name" value="SUBTILISIN"/>
</dbReference>
<dbReference type="Gene3D" id="3.40.50.200">
    <property type="entry name" value="Peptidase S8/S53 domain"/>
    <property type="match status" value="1"/>
</dbReference>
<evidence type="ECO:0000256" key="4">
    <source>
        <dbReference type="ARBA" id="ARBA00022801"/>
    </source>
</evidence>
<dbReference type="OrthoDB" id="9792152at2"/>
<dbReference type="AlphaFoldDB" id="A0A2M9C1D8"/>
<evidence type="ECO:0000256" key="1">
    <source>
        <dbReference type="ARBA" id="ARBA00011073"/>
    </source>
</evidence>
<comment type="caution">
    <text evidence="6">Lacks conserved residue(s) required for the propagation of feature annotation.</text>
</comment>
<dbReference type="InterPro" id="IPR036852">
    <property type="entry name" value="Peptidase_S8/S53_dom_sf"/>
</dbReference>
<dbReference type="NCBIfam" id="TIGR04183">
    <property type="entry name" value="Por_Secre_tail"/>
    <property type="match status" value="1"/>
</dbReference>
<dbReference type="PROSITE" id="PS00138">
    <property type="entry name" value="SUBTILASE_SER"/>
    <property type="match status" value="1"/>
</dbReference>
<evidence type="ECO:0000313" key="11">
    <source>
        <dbReference type="Proteomes" id="UP000228740"/>
    </source>
</evidence>
<comment type="caution">
    <text evidence="10">The sequence shown here is derived from an EMBL/GenBank/DDBJ whole genome shotgun (WGS) entry which is preliminary data.</text>
</comment>